<dbReference type="Pfam" id="PF00133">
    <property type="entry name" value="tRNA-synt_1"/>
    <property type="match status" value="1"/>
</dbReference>
<dbReference type="EMBL" id="QYJN01000557">
    <property type="protein sequence ID" value="RIP15115.1"/>
    <property type="molecule type" value="Genomic_DNA"/>
</dbReference>
<dbReference type="GO" id="GO:0004832">
    <property type="term" value="F:valine-tRNA ligase activity"/>
    <property type="evidence" value="ECO:0007669"/>
    <property type="project" value="UniProtKB-EC"/>
</dbReference>
<protein>
    <recommendedName>
        <fullName evidence="1">valine--tRNA ligase</fullName>
        <ecNumber evidence="1">6.1.1.9</ecNumber>
    </recommendedName>
    <alternativeName>
        <fullName evidence="7">Valyl-tRNA synthetase</fullName>
    </alternativeName>
</protein>
<keyword evidence="3" id="KW-0547">Nucleotide-binding</keyword>
<sequence>TLYLPGMDHAGIATQAKVEAKLNEQGLSRHDLGREKFLEQAWDWKEEYANFIRQQWAKLGLGLDYSRERFTLDEGLSKAVKKVFVDMYNIGLMYSGEDIINWDPMARTALSDIEVIHEDVQGKFYHFKYPYADGNGYIEIATTRPETMLGDTAIVVNPNDERYKDVIGKTVI</sequence>
<dbReference type="GO" id="GO:0005524">
    <property type="term" value="F:ATP binding"/>
    <property type="evidence" value="ECO:0007669"/>
    <property type="project" value="UniProtKB-KW"/>
</dbReference>
<evidence type="ECO:0000259" key="8">
    <source>
        <dbReference type="Pfam" id="PF00133"/>
    </source>
</evidence>
<dbReference type="Gene3D" id="3.90.740.10">
    <property type="entry name" value="Valyl/Leucyl/Isoleucyl-tRNA synthetase, editing domain"/>
    <property type="match status" value="1"/>
</dbReference>
<dbReference type="SUPFAM" id="SSF50677">
    <property type="entry name" value="ValRS/IleRS/LeuRS editing domain"/>
    <property type="match status" value="1"/>
</dbReference>
<evidence type="ECO:0000256" key="7">
    <source>
        <dbReference type="ARBA" id="ARBA00029936"/>
    </source>
</evidence>
<dbReference type="InterPro" id="IPR009008">
    <property type="entry name" value="Val/Leu/Ile-tRNA-synth_edit"/>
</dbReference>
<dbReference type="AlphaFoldDB" id="A0A3A0UMJ0"/>
<gene>
    <name evidence="9" type="primary">valS</name>
    <name evidence="9" type="ORF">BUZ14_17005</name>
</gene>
<dbReference type="OrthoDB" id="9810365at2"/>
<evidence type="ECO:0000256" key="3">
    <source>
        <dbReference type="ARBA" id="ARBA00022741"/>
    </source>
</evidence>
<evidence type="ECO:0000256" key="4">
    <source>
        <dbReference type="ARBA" id="ARBA00022840"/>
    </source>
</evidence>
<feature type="domain" description="Aminoacyl-tRNA synthetase class Ia" evidence="8">
    <location>
        <begin position="1"/>
        <end position="129"/>
    </location>
</feature>
<organism evidence="9 10">
    <name type="scientific">Staphylococcus gallinarum</name>
    <dbReference type="NCBI Taxonomy" id="1293"/>
    <lineage>
        <taxon>Bacteria</taxon>
        <taxon>Bacillati</taxon>
        <taxon>Bacillota</taxon>
        <taxon>Bacilli</taxon>
        <taxon>Bacillales</taxon>
        <taxon>Staphylococcaceae</taxon>
        <taxon>Staphylococcus</taxon>
    </lineage>
</organism>
<accession>A0A3A0UMJ0</accession>
<feature type="non-terminal residue" evidence="9">
    <location>
        <position position="172"/>
    </location>
</feature>
<evidence type="ECO:0000256" key="2">
    <source>
        <dbReference type="ARBA" id="ARBA00022598"/>
    </source>
</evidence>
<reference evidence="9 10" key="1">
    <citation type="journal article" date="2016" name="Front. Microbiol.">
        <title>Comprehensive Phylogenetic Analysis of Bovine Non-aureus Staphylococci Species Based on Whole-Genome Sequencing.</title>
        <authorList>
            <person name="Naushad S."/>
            <person name="Barkema H.W."/>
            <person name="Luby C."/>
            <person name="Condas L.A."/>
            <person name="Nobrega D.B."/>
            <person name="Carson D.A."/>
            <person name="De Buck J."/>
        </authorList>
    </citation>
    <scope>NUCLEOTIDE SEQUENCE [LARGE SCALE GENOMIC DNA]</scope>
    <source>
        <strain evidence="9 10">SNUC 4781</strain>
    </source>
</reference>
<feature type="non-terminal residue" evidence="9">
    <location>
        <position position="1"/>
    </location>
</feature>
<evidence type="ECO:0000313" key="9">
    <source>
        <dbReference type="EMBL" id="RIP15115.1"/>
    </source>
</evidence>
<comment type="caution">
    <text evidence="9">The sequence shown here is derived from an EMBL/GenBank/DDBJ whole genome shotgun (WGS) entry which is preliminary data.</text>
</comment>
<evidence type="ECO:0000256" key="5">
    <source>
        <dbReference type="ARBA" id="ARBA00022917"/>
    </source>
</evidence>
<dbReference type="Gene3D" id="3.40.50.620">
    <property type="entry name" value="HUPs"/>
    <property type="match status" value="1"/>
</dbReference>
<dbReference type="InterPro" id="IPR014729">
    <property type="entry name" value="Rossmann-like_a/b/a_fold"/>
</dbReference>
<dbReference type="RefSeq" id="WP_142924030.1">
    <property type="nucleotide sequence ID" value="NZ_QYJN01000557.1"/>
</dbReference>
<keyword evidence="2 9" id="KW-0436">Ligase</keyword>
<dbReference type="GO" id="GO:0005829">
    <property type="term" value="C:cytosol"/>
    <property type="evidence" value="ECO:0007669"/>
    <property type="project" value="TreeGrafter"/>
</dbReference>
<keyword evidence="4" id="KW-0067">ATP-binding</keyword>
<dbReference type="GO" id="GO:0006438">
    <property type="term" value="P:valyl-tRNA aminoacylation"/>
    <property type="evidence" value="ECO:0007669"/>
    <property type="project" value="InterPro"/>
</dbReference>
<evidence type="ECO:0000313" key="10">
    <source>
        <dbReference type="Proteomes" id="UP000265541"/>
    </source>
</evidence>
<dbReference type="InterPro" id="IPR002300">
    <property type="entry name" value="aa-tRNA-synth_Ia"/>
</dbReference>
<keyword evidence="5" id="KW-0648">Protein biosynthesis</keyword>
<dbReference type="EC" id="6.1.1.9" evidence="1"/>
<dbReference type="SUPFAM" id="SSF52374">
    <property type="entry name" value="Nucleotidylyl transferase"/>
    <property type="match status" value="1"/>
</dbReference>
<evidence type="ECO:0000256" key="6">
    <source>
        <dbReference type="ARBA" id="ARBA00023146"/>
    </source>
</evidence>
<dbReference type="Proteomes" id="UP000265541">
    <property type="component" value="Unassembled WGS sequence"/>
</dbReference>
<dbReference type="PANTHER" id="PTHR11946:SF93">
    <property type="entry name" value="VALINE--TRNA LIGASE, CHLOROPLASTIC_MITOCHONDRIAL 2"/>
    <property type="match status" value="1"/>
</dbReference>
<keyword evidence="6" id="KW-0030">Aminoacyl-tRNA synthetase</keyword>
<proteinExistence type="predicted"/>
<dbReference type="GO" id="GO:0002161">
    <property type="term" value="F:aminoacyl-tRNA deacylase activity"/>
    <property type="evidence" value="ECO:0007669"/>
    <property type="project" value="InterPro"/>
</dbReference>
<dbReference type="PANTHER" id="PTHR11946">
    <property type="entry name" value="VALYL-TRNA SYNTHETASES"/>
    <property type="match status" value="1"/>
</dbReference>
<dbReference type="InterPro" id="IPR002303">
    <property type="entry name" value="Valyl-tRNA_ligase"/>
</dbReference>
<evidence type="ECO:0000256" key="1">
    <source>
        <dbReference type="ARBA" id="ARBA00013169"/>
    </source>
</evidence>
<name>A0A3A0UMJ0_STAGA</name>